<dbReference type="InterPro" id="IPR013087">
    <property type="entry name" value="Znf_C2H2_type"/>
</dbReference>
<proteinExistence type="predicted"/>
<keyword evidence="2" id="KW-0863">Zinc-finger</keyword>
<name>A0A7X6IAU0_9BACT</name>
<comment type="caution">
    <text evidence="5">The sequence shown here is derived from an EMBL/GenBank/DDBJ whole genome shotgun (WGS) entry which is preliminary data.</text>
</comment>
<evidence type="ECO:0000256" key="2">
    <source>
        <dbReference type="ARBA" id="ARBA00022771"/>
    </source>
</evidence>
<dbReference type="EMBL" id="VTOW01000001">
    <property type="protein sequence ID" value="NKE70720.1"/>
    <property type="molecule type" value="Genomic_DNA"/>
</dbReference>
<dbReference type="Gene3D" id="3.30.160.60">
    <property type="entry name" value="Classic Zinc Finger"/>
    <property type="match status" value="1"/>
</dbReference>
<dbReference type="PROSITE" id="PS50157">
    <property type="entry name" value="ZINC_FINGER_C2H2_2"/>
    <property type="match status" value="2"/>
</dbReference>
<dbReference type="GO" id="GO:0008270">
    <property type="term" value="F:zinc ion binding"/>
    <property type="evidence" value="ECO:0007669"/>
    <property type="project" value="UniProtKB-KW"/>
</dbReference>
<dbReference type="Pfam" id="PF12874">
    <property type="entry name" value="zf-met"/>
    <property type="match status" value="1"/>
</dbReference>
<keyword evidence="6" id="KW-1185">Reference proteome</keyword>
<dbReference type="AlphaFoldDB" id="A0A7X6IAU0"/>
<evidence type="ECO:0000313" key="6">
    <source>
        <dbReference type="Proteomes" id="UP000534783"/>
    </source>
</evidence>
<evidence type="ECO:0000256" key="1">
    <source>
        <dbReference type="ARBA" id="ARBA00022723"/>
    </source>
</evidence>
<protein>
    <recommendedName>
        <fullName evidence="4">C2H2-type domain-containing protein</fullName>
    </recommendedName>
</protein>
<evidence type="ECO:0000313" key="5">
    <source>
        <dbReference type="EMBL" id="NKE70720.1"/>
    </source>
</evidence>
<evidence type="ECO:0000259" key="4">
    <source>
        <dbReference type="PROSITE" id="PS50157"/>
    </source>
</evidence>
<accession>A0A7X6IAU0</accession>
<feature type="domain" description="C2H2-type" evidence="4">
    <location>
        <begin position="30"/>
        <end position="57"/>
    </location>
</feature>
<organism evidence="5 6">
    <name type="scientific">Candidatus Manganitrophus noduliformans</name>
    <dbReference type="NCBI Taxonomy" id="2606439"/>
    <lineage>
        <taxon>Bacteria</taxon>
        <taxon>Pseudomonadati</taxon>
        <taxon>Nitrospirota</taxon>
        <taxon>Nitrospiria</taxon>
        <taxon>Candidatus Troglogloeales</taxon>
        <taxon>Candidatus Manganitrophaceae</taxon>
        <taxon>Candidatus Manganitrophus</taxon>
    </lineage>
</organism>
<dbReference type="InterPro" id="IPR022755">
    <property type="entry name" value="Znf_C2H2_jaz"/>
</dbReference>
<sequence length="57" mass="6694">MEELQCEICKMKFQTQVDLIDHREMIHSKFECPTCGAEFKSEKQLKAHEKKEHEAAA</sequence>
<dbReference type="SUPFAM" id="SSF57667">
    <property type="entry name" value="beta-beta-alpha zinc fingers"/>
    <property type="match status" value="1"/>
</dbReference>
<dbReference type="PROSITE" id="PS00028">
    <property type="entry name" value="ZINC_FINGER_C2H2_1"/>
    <property type="match status" value="1"/>
</dbReference>
<gene>
    <name evidence="5" type="ORF">MNODULE_08215</name>
</gene>
<reference evidence="5 6" key="1">
    <citation type="journal article" date="2020" name="Nature">
        <title>Bacterial chemolithoautotrophy via manganese oxidation.</title>
        <authorList>
            <person name="Yu H."/>
            <person name="Leadbetter J.R."/>
        </authorList>
    </citation>
    <scope>NUCLEOTIDE SEQUENCE [LARGE SCALE GENOMIC DNA]</scope>
    <source>
        <strain evidence="5 6">Mn-1</strain>
    </source>
</reference>
<dbReference type="Proteomes" id="UP000534783">
    <property type="component" value="Unassembled WGS sequence"/>
</dbReference>
<keyword evidence="1" id="KW-0479">Metal-binding</keyword>
<dbReference type="RefSeq" id="WP_168059250.1">
    <property type="nucleotide sequence ID" value="NZ_VTOW01000001.1"/>
</dbReference>
<evidence type="ECO:0000256" key="3">
    <source>
        <dbReference type="ARBA" id="ARBA00022833"/>
    </source>
</evidence>
<dbReference type="SMART" id="SM00355">
    <property type="entry name" value="ZnF_C2H2"/>
    <property type="match status" value="2"/>
</dbReference>
<feature type="domain" description="C2H2-type" evidence="4">
    <location>
        <begin position="4"/>
        <end position="28"/>
    </location>
</feature>
<dbReference type="Pfam" id="PF12171">
    <property type="entry name" value="zf-C2H2_jaz"/>
    <property type="match status" value="1"/>
</dbReference>
<keyword evidence="3" id="KW-0862">Zinc</keyword>
<dbReference type="InterPro" id="IPR036236">
    <property type="entry name" value="Znf_C2H2_sf"/>
</dbReference>